<dbReference type="RefSeq" id="WP_380746954.1">
    <property type="nucleotide sequence ID" value="NZ_JBHSRF010000003.1"/>
</dbReference>
<comment type="caution">
    <text evidence="1">The sequence shown here is derived from an EMBL/GenBank/DDBJ whole genome shotgun (WGS) entry which is preliminary data.</text>
</comment>
<dbReference type="Pfam" id="PF11209">
    <property type="entry name" value="LmeA"/>
    <property type="match status" value="1"/>
</dbReference>
<proteinExistence type="predicted"/>
<dbReference type="Proteomes" id="UP001596137">
    <property type="component" value="Unassembled WGS sequence"/>
</dbReference>
<accession>A0ABW1NBZ3</accession>
<sequence>MRKFLVFLILLAVALVVLDRVAVSGVQSEIARQIAAKYDLSSEPKVEVRGIPFLTQAVAGHYDEISVGIGEMTTPDGARVSRIDAVLYGVRAPLMDLIQSPATADIRADRVTGTVVISKETLDRRAPRGLKVTGGGDDSLNVTGKITVAGIEIPVNATMKISVVSGGIRLTPEKVNGTQVPDAARLLSFNVPIKDLPLSLKIKSVRSTSEGLAVEGTATDVPLRA</sequence>
<keyword evidence="2" id="KW-1185">Reference proteome</keyword>
<gene>
    <name evidence="1" type="ORF">ACFP1K_03320</name>
</gene>
<evidence type="ECO:0000313" key="2">
    <source>
        <dbReference type="Proteomes" id="UP001596137"/>
    </source>
</evidence>
<dbReference type="InterPro" id="IPR021373">
    <property type="entry name" value="DUF2993"/>
</dbReference>
<evidence type="ECO:0000313" key="1">
    <source>
        <dbReference type="EMBL" id="MFC6080174.1"/>
    </source>
</evidence>
<name>A0ABW1NBZ3_9ACTN</name>
<dbReference type="EMBL" id="JBHSRF010000003">
    <property type="protein sequence ID" value="MFC6080174.1"/>
    <property type="molecule type" value="Genomic_DNA"/>
</dbReference>
<reference evidence="2" key="1">
    <citation type="journal article" date="2019" name="Int. J. Syst. Evol. Microbiol.">
        <title>The Global Catalogue of Microorganisms (GCM) 10K type strain sequencing project: providing services to taxonomists for standard genome sequencing and annotation.</title>
        <authorList>
            <consortium name="The Broad Institute Genomics Platform"/>
            <consortium name="The Broad Institute Genome Sequencing Center for Infectious Disease"/>
            <person name="Wu L."/>
            <person name="Ma J."/>
        </authorList>
    </citation>
    <scope>NUCLEOTIDE SEQUENCE [LARGE SCALE GENOMIC DNA]</scope>
    <source>
        <strain evidence="2">JCM 30346</strain>
    </source>
</reference>
<protein>
    <submittedName>
        <fullName evidence="1">DUF2993 domain-containing protein</fullName>
    </submittedName>
</protein>
<organism evidence="1 2">
    <name type="scientific">Sphaerisporangium aureirubrum</name>
    <dbReference type="NCBI Taxonomy" id="1544736"/>
    <lineage>
        <taxon>Bacteria</taxon>
        <taxon>Bacillati</taxon>
        <taxon>Actinomycetota</taxon>
        <taxon>Actinomycetes</taxon>
        <taxon>Streptosporangiales</taxon>
        <taxon>Streptosporangiaceae</taxon>
        <taxon>Sphaerisporangium</taxon>
    </lineage>
</organism>